<keyword evidence="3" id="KW-1185">Reference proteome</keyword>
<dbReference type="Proteomes" id="UP001362999">
    <property type="component" value="Unassembled WGS sequence"/>
</dbReference>
<accession>A0AAW0D5G0</accession>
<feature type="non-terminal residue" evidence="2">
    <location>
        <position position="748"/>
    </location>
</feature>
<comment type="caution">
    <text evidence="2">The sequence shown here is derived from an EMBL/GenBank/DDBJ whole genome shotgun (WGS) entry which is preliminary data.</text>
</comment>
<organism evidence="2 3">
    <name type="scientific">Favolaschia claudopus</name>
    <dbReference type="NCBI Taxonomy" id="2862362"/>
    <lineage>
        <taxon>Eukaryota</taxon>
        <taxon>Fungi</taxon>
        <taxon>Dikarya</taxon>
        <taxon>Basidiomycota</taxon>
        <taxon>Agaricomycotina</taxon>
        <taxon>Agaricomycetes</taxon>
        <taxon>Agaricomycetidae</taxon>
        <taxon>Agaricales</taxon>
        <taxon>Marasmiineae</taxon>
        <taxon>Mycenaceae</taxon>
        <taxon>Favolaschia</taxon>
    </lineage>
</organism>
<feature type="region of interest" description="Disordered" evidence="1">
    <location>
        <begin position="526"/>
        <end position="551"/>
    </location>
</feature>
<proteinExistence type="predicted"/>
<feature type="compositionally biased region" description="Low complexity" evidence="1">
    <location>
        <begin position="452"/>
        <end position="465"/>
    </location>
</feature>
<protein>
    <submittedName>
        <fullName evidence="2">Uncharacterized protein</fullName>
    </submittedName>
</protein>
<evidence type="ECO:0000313" key="2">
    <source>
        <dbReference type="EMBL" id="KAK7048045.1"/>
    </source>
</evidence>
<name>A0AAW0D5G0_9AGAR</name>
<feature type="region of interest" description="Disordered" evidence="1">
    <location>
        <begin position="637"/>
        <end position="657"/>
    </location>
</feature>
<feature type="region of interest" description="Disordered" evidence="1">
    <location>
        <begin position="682"/>
        <end position="724"/>
    </location>
</feature>
<evidence type="ECO:0000256" key="1">
    <source>
        <dbReference type="SAM" id="MobiDB-lite"/>
    </source>
</evidence>
<evidence type="ECO:0000313" key="3">
    <source>
        <dbReference type="Proteomes" id="UP001362999"/>
    </source>
</evidence>
<reference evidence="2 3" key="1">
    <citation type="journal article" date="2024" name="J Genomics">
        <title>Draft genome sequencing and assembly of Favolaschia claudopus CIRM-BRFM 2984 isolated from oak limbs.</title>
        <authorList>
            <person name="Navarro D."/>
            <person name="Drula E."/>
            <person name="Chaduli D."/>
            <person name="Cazenave R."/>
            <person name="Ahrendt S."/>
            <person name="Wang J."/>
            <person name="Lipzen A."/>
            <person name="Daum C."/>
            <person name="Barry K."/>
            <person name="Grigoriev I.V."/>
            <person name="Favel A."/>
            <person name="Rosso M.N."/>
            <person name="Martin F."/>
        </authorList>
    </citation>
    <scope>NUCLEOTIDE SEQUENCE [LARGE SCALE GENOMIC DNA]</scope>
    <source>
        <strain evidence="2 3">CIRM-BRFM 2984</strain>
    </source>
</reference>
<sequence>MVNPYLDWIWSKYDTSHQQDMLSLRETCSALVKYSLLPSDIVLSGGGYVLRHDLATTLSHVIYAMDHLLDMSAKHLGLVNIPAIGHTKLDLLSGTGVQRVIATQNQVVTNWVFILNSIAAAKHQLKALCSGDFTHSSLDSWPSQVGPLANGLPLDLRRKLPKDLVNGLDIEFEGPAKSISMLPSNATKTPLPLACAVTSSSSNNSSSSFSDAAFEVLIRDWNTYMRLDFNEIAAIYVINTGAGRYMLDSELLFSVNDTIKQVQLLLAERVSESTSGFQVDPQRHLKRMLQSSSDLESLSAAWNELRTRLRQAFDGYKQYQQGYQERPLIRRTNRSSTVDVREDRAHSPHFPSFSSLSPAPCSELSERTVELGGQNMHQHIDGDAASQLTLDLLNTTSPSHCTFPLSPTPSRIVDRVKRYITRDGGRMDVHARAQQSHEPCVDAGGRRHDSRMSAQSSSQRSAADAGRLKDTSAVSADVIANVQDNDCTHTQRIFSAHRLATPARERSPPPLRHVVEHRMPRTDKTTSMVDFGGLQGTAHQKCTSSDKETRTMDEMAGFKRVKRRTTATAPDLTGHRVERNSCAELGRVSGVDVNQAKLQENVHSSAKSMPSRKEPLLTEEIATSFLTLALPQVVDDADELTSESPPPSSANASSVEVGGLQTATSEIGSLVLEANTEKGLRLLDKSGQLRPSPTERRADVPSTPTTELVCSSPPSASTPGSPSLAADSVAAFRALDPDVDSSVNQLLT</sequence>
<dbReference type="EMBL" id="JAWWNJ010000009">
    <property type="protein sequence ID" value="KAK7048045.1"/>
    <property type="molecule type" value="Genomic_DNA"/>
</dbReference>
<feature type="compositionally biased region" description="Low complexity" evidence="1">
    <location>
        <begin position="711"/>
        <end position="723"/>
    </location>
</feature>
<dbReference type="AlphaFoldDB" id="A0AAW0D5G0"/>
<feature type="region of interest" description="Disordered" evidence="1">
    <location>
        <begin position="424"/>
        <end position="468"/>
    </location>
</feature>
<gene>
    <name evidence="2" type="ORF">R3P38DRAFT_2867080</name>
</gene>